<dbReference type="OMA" id="WNVCKGT"/>
<evidence type="ECO:0000256" key="3">
    <source>
        <dbReference type="ARBA" id="ARBA00023006"/>
    </source>
</evidence>
<evidence type="ECO:0000256" key="4">
    <source>
        <dbReference type="RuleBase" id="RU361214"/>
    </source>
</evidence>
<evidence type="ECO:0000256" key="5">
    <source>
        <dbReference type="SAM" id="MobiDB-lite"/>
    </source>
</evidence>
<dbReference type="Pfam" id="PF10033">
    <property type="entry name" value="ATG13"/>
    <property type="match status" value="1"/>
</dbReference>
<dbReference type="eggNOG" id="KOG4573">
    <property type="taxonomic scope" value="Eukaryota"/>
</dbReference>
<keyword evidence="8" id="KW-1185">Reference proteome</keyword>
<dbReference type="PANTHER" id="PTHR13430">
    <property type="match status" value="1"/>
</dbReference>
<dbReference type="InParanoid" id="C4R1V3"/>
<dbReference type="InterPro" id="IPR036570">
    <property type="entry name" value="HORMA_dom_sf"/>
</dbReference>
<dbReference type="InterPro" id="IPR018731">
    <property type="entry name" value="Atg13_N"/>
</dbReference>
<dbReference type="Gene3D" id="6.10.140.1900">
    <property type="match status" value="1"/>
</dbReference>
<dbReference type="InterPro" id="IPR040182">
    <property type="entry name" value="ATG13"/>
</dbReference>
<evidence type="ECO:0000259" key="6">
    <source>
        <dbReference type="Pfam" id="PF10033"/>
    </source>
</evidence>
<reference evidence="7 8" key="1">
    <citation type="journal article" date="2009" name="Nat. Biotechnol.">
        <title>Genome sequence of the recombinant protein production host Pichia pastoris.</title>
        <authorList>
            <person name="De Schutter K."/>
            <person name="Lin Y.C."/>
            <person name="Tiels P."/>
            <person name="Van Hecke A."/>
            <person name="Glinka S."/>
            <person name="Weber-Lehmann J."/>
            <person name="Rouze P."/>
            <person name="Van de Peer Y."/>
            <person name="Callewaert N."/>
        </authorList>
    </citation>
    <scope>NUCLEOTIDE SEQUENCE [LARGE SCALE GENOMIC DNA]</scope>
    <source>
        <strain evidence="8">GS115 / ATCC 20864</strain>
    </source>
</reference>
<dbReference type="EMBL" id="FN392320">
    <property type="protein sequence ID" value="CAY69477.1"/>
    <property type="molecule type" value="Genomic_DNA"/>
</dbReference>
<dbReference type="KEGG" id="ppa:PAS_chr2-2_0432"/>
<feature type="compositionally biased region" description="Low complexity" evidence="5">
    <location>
        <begin position="502"/>
        <end position="537"/>
    </location>
</feature>
<name>C4R1V3_KOMPG</name>
<evidence type="ECO:0000313" key="7">
    <source>
        <dbReference type="EMBL" id="CAY69477.1"/>
    </source>
</evidence>
<dbReference type="HOGENOM" id="CLU_448417_0_0_1"/>
<dbReference type="STRING" id="644223.C4R1V3"/>
<dbReference type="OrthoDB" id="70161at2759"/>
<dbReference type="AlphaFoldDB" id="C4R1V3"/>
<dbReference type="GO" id="GO:0005829">
    <property type="term" value="C:cytosol"/>
    <property type="evidence" value="ECO:0007669"/>
    <property type="project" value="TreeGrafter"/>
</dbReference>
<sequence length="609" mass="67740">MSKTNSTVKGRPKLVQSVNGFFSKGANVVTHGRFFSSEPSKSEDSGLDFVKPNKWFNLLVPELSSSAKIALSRWKGNDLLTIPPMVLEVFLVVPTEHSDSLVLRGGADGLSQDDVVINVGNYERNEIVLERWLLEFDLTTLDKNSTEIYGIYKKMIILFRNLYTFVRLMPAFRLFQEGNWKIGTRTLDGSEPISSKDRIGLSDSFLGESKNSEEQDQSQCYYSHLSQKKFRSITTSMGSLKISCSFRRNTAFRWASTRRKARDNTVTGGLSRAVGIQPFKTGVLSSSPGRSPGHGFTATLCARTESQPIPLQIHHRSSSNASLVQLLRNPRNSIPTSINSVLEDHSTISPATKFSSSFRLARRGSLHSRTSVDRRSSDLSSSDIDPDQFYVDEDINDLMRMIDARPNLRLSSARSRETSPSSLNRFQLLQKTHDILSDSVHASLPTSAHGVLSLSPSRRYSISPPTMGPGSSTASISQSLTYARMDHQDSAQSANSIRDILQSSSRRNSSSNRRGSGQSPRPGTILGLPSGLGSGDSAISDEASKEHVYEEHAIIDDDEEEEDMITQRNLNHLLKYRKLRLQDTKKSKEITIKEEDDDLLFTMSDMNLS</sequence>
<feature type="domain" description="Autophagy-related protein 13 N-terminal" evidence="6">
    <location>
        <begin position="18"/>
        <end position="252"/>
    </location>
</feature>
<proteinExistence type="inferred from homology"/>
<feature type="region of interest" description="Disordered" evidence="5">
    <location>
        <begin position="502"/>
        <end position="546"/>
    </location>
</feature>
<evidence type="ECO:0000313" key="8">
    <source>
        <dbReference type="Proteomes" id="UP000000314"/>
    </source>
</evidence>
<dbReference type="Proteomes" id="UP000000314">
    <property type="component" value="Chromosome 2"/>
</dbReference>
<dbReference type="RefSeq" id="XP_002491757.1">
    <property type="nucleotide sequence ID" value="XM_002491712.1"/>
</dbReference>
<dbReference type="GO" id="GO:0034497">
    <property type="term" value="P:protein localization to phagophore assembly site"/>
    <property type="evidence" value="ECO:0007669"/>
    <property type="project" value="TreeGrafter"/>
</dbReference>
<organism evidence="7 8">
    <name type="scientific">Komagataella phaffii (strain GS115 / ATCC 20864)</name>
    <name type="common">Yeast</name>
    <name type="synonym">Pichia pastoris</name>
    <dbReference type="NCBI Taxonomy" id="644223"/>
    <lineage>
        <taxon>Eukaryota</taxon>
        <taxon>Fungi</taxon>
        <taxon>Dikarya</taxon>
        <taxon>Ascomycota</taxon>
        <taxon>Saccharomycotina</taxon>
        <taxon>Pichiomycetes</taxon>
        <taxon>Pichiales</taxon>
        <taxon>Pichiaceae</taxon>
        <taxon>Komagataella</taxon>
    </lineage>
</organism>
<evidence type="ECO:0000256" key="1">
    <source>
        <dbReference type="ARBA" id="ARBA00005246"/>
    </source>
</evidence>
<dbReference type="GO" id="GO:0000423">
    <property type="term" value="P:mitophagy"/>
    <property type="evidence" value="ECO:0007669"/>
    <property type="project" value="TreeGrafter"/>
</dbReference>
<gene>
    <name evidence="7" type="ordered locus">PAS_chr2-2_0432</name>
</gene>
<dbReference type="GO" id="GO:1990316">
    <property type="term" value="C:Atg1/ULK1 kinase complex"/>
    <property type="evidence" value="ECO:0007669"/>
    <property type="project" value="InterPro"/>
</dbReference>
<dbReference type="GeneID" id="8199135"/>
<comment type="similarity">
    <text evidence="1 4">Belongs to the ATG13 family. Fungi subfamily.</text>
</comment>
<dbReference type="Gene3D" id="3.30.900.10">
    <property type="entry name" value="HORMA domain"/>
    <property type="match status" value="1"/>
</dbReference>
<feature type="region of interest" description="Disordered" evidence="5">
    <location>
        <begin position="365"/>
        <end position="386"/>
    </location>
</feature>
<protein>
    <recommendedName>
        <fullName evidence="2 4">Autophagy-related protein 13</fullName>
    </recommendedName>
</protein>
<dbReference type="SMR" id="C4R1V3"/>
<accession>C4R1V3</accession>
<dbReference type="GO" id="GO:0034727">
    <property type="term" value="P:piecemeal microautophagy of the nucleus"/>
    <property type="evidence" value="ECO:0007669"/>
    <property type="project" value="TreeGrafter"/>
</dbReference>
<dbReference type="PANTHER" id="PTHR13430:SF4">
    <property type="entry name" value="AUTOPHAGY-RELATED PROTEIN 13"/>
    <property type="match status" value="1"/>
</dbReference>
<dbReference type="GO" id="GO:0000407">
    <property type="term" value="C:phagophore assembly site"/>
    <property type="evidence" value="ECO:0007669"/>
    <property type="project" value="TreeGrafter"/>
</dbReference>
<dbReference type="FunCoup" id="C4R1V3">
    <property type="interactions" value="40"/>
</dbReference>
<evidence type="ECO:0000256" key="2">
    <source>
        <dbReference type="ARBA" id="ARBA00013801"/>
    </source>
</evidence>
<keyword evidence="3 4" id="KW-0072">Autophagy</keyword>